<sequence>MQLPHLSLARRSARSFLVMFMCSKLYVAAFEGRTEEVTGLLTQSRHAKVAARSGRQSPIALANAVWDDLQISIHVDEQNCNSCKRCD</sequence>
<protein>
    <recommendedName>
        <fullName evidence="3">Secreted protein</fullName>
    </recommendedName>
</protein>
<dbReference type="EMBL" id="GBRH01165911">
    <property type="protein sequence ID" value="JAE31985.1"/>
    <property type="molecule type" value="Transcribed_RNA"/>
</dbReference>
<accession>A0A0A9H437</accession>
<name>A0A0A9H437_ARUDO</name>
<evidence type="ECO:0000256" key="1">
    <source>
        <dbReference type="SAM" id="SignalP"/>
    </source>
</evidence>
<reference evidence="2" key="1">
    <citation type="submission" date="2014-09" db="EMBL/GenBank/DDBJ databases">
        <authorList>
            <person name="Magalhaes I.L.F."/>
            <person name="Oliveira U."/>
            <person name="Santos F.R."/>
            <person name="Vidigal T.H.D.A."/>
            <person name="Brescovit A.D."/>
            <person name="Santos A.J."/>
        </authorList>
    </citation>
    <scope>NUCLEOTIDE SEQUENCE</scope>
    <source>
        <tissue evidence="2">Shoot tissue taken approximately 20 cm above the soil surface</tissue>
    </source>
</reference>
<organism evidence="2">
    <name type="scientific">Arundo donax</name>
    <name type="common">Giant reed</name>
    <name type="synonym">Donax arundinaceus</name>
    <dbReference type="NCBI Taxonomy" id="35708"/>
    <lineage>
        <taxon>Eukaryota</taxon>
        <taxon>Viridiplantae</taxon>
        <taxon>Streptophyta</taxon>
        <taxon>Embryophyta</taxon>
        <taxon>Tracheophyta</taxon>
        <taxon>Spermatophyta</taxon>
        <taxon>Magnoliopsida</taxon>
        <taxon>Liliopsida</taxon>
        <taxon>Poales</taxon>
        <taxon>Poaceae</taxon>
        <taxon>PACMAD clade</taxon>
        <taxon>Arundinoideae</taxon>
        <taxon>Arundineae</taxon>
        <taxon>Arundo</taxon>
    </lineage>
</organism>
<keyword evidence="1" id="KW-0732">Signal</keyword>
<evidence type="ECO:0000313" key="2">
    <source>
        <dbReference type="EMBL" id="JAE31985.1"/>
    </source>
</evidence>
<dbReference type="AlphaFoldDB" id="A0A0A9H437"/>
<feature type="signal peptide" evidence="1">
    <location>
        <begin position="1"/>
        <end position="29"/>
    </location>
</feature>
<proteinExistence type="predicted"/>
<evidence type="ECO:0008006" key="3">
    <source>
        <dbReference type="Google" id="ProtNLM"/>
    </source>
</evidence>
<reference evidence="2" key="2">
    <citation type="journal article" date="2015" name="Data Brief">
        <title>Shoot transcriptome of the giant reed, Arundo donax.</title>
        <authorList>
            <person name="Barrero R.A."/>
            <person name="Guerrero F.D."/>
            <person name="Moolhuijzen P."/>
            <person name="Goolsby J.A."/>
            <person name="Tidwell J."/>
            <person name="Bellgard S.E."/>
            <person name="Bellgard M.I."/>
        </authorList>
    </citation>
    <scope>NUCLEOTIDE SEQUENCE</scope>
    <source>
        <tissue evidence="2">Shoot tissue taken approximately 20 cm above the soil surface</tissue>
    </source>
</reference>
<feature type="chain" id="PRO_5002062853" description="Secreted protein" evidence="1">
    <location>
        <begin position="30"/>
        <end position="87"/>
    </location>
</feature>